<name>A0A645GNY2_9ZZZZ</name>
<protein>
    <submittedName>
        <fullName evidence="2">Uncharacterized protein</fullName>
    </submittedName>
</protein>
<keyword evidence="1" id="KW-0472">Membrane</keyword>
<reference evidence="2" key="1">
    <citation type="submission" date="2019-08" db="EMBL/GenBank/DDBJ databases">
        <authorList>
            <person name="Kucharzyk K."/>
            <person name="Murdoch R.W."/>
            <person name="Higgins S."/>
            <person name="Loffler F."/>
        </authorList>
    </citation>
    <scope>NUCLEOTIDE SEQUENCE</scope>
</reference>
<dbReference type="EMBL" id="VSSQ01077591">
    <property type="protein sequence ID" value="MPN27612.1"/>
    <property type="molecule type" value="Genomic_DNA"/>
</dbReference>
<evidence type="ECO:0000256" key="1">
    <source>
        <dbReference type="SAM" id="Phobius"/>
    </source>
</evidence>
<organism evidence="2">
    <name type="scientific">bioreactor metagenome</name>
    <dbReference type="NCBI Taxonomy" id="1076179"/>
    <lineage>
        <taxon>unclassified sequences</taxon>
        <taxon>metagenomes</taxon>
        <taxon>ecological metagenomes</taxon>
    </lineage>
</organism>
<keyword evidence="1" id="KW-1133">Transmembrane helix</keyword>
<evidence type="ECO:0000313" key="2">
    <source>
        <dbReference type="EMBL" id="MPN27612.1"/>
    </source>
</evidence>
<comment type="caution">
    <text evidence="2">The sequence shown here is derived from an EMBL/GenBank/DDBJ whole genome shotgun (WGS) entry which is preliminary data.</text>
</comment>
<keyword evidence="1" id="KW-0812">Transmembrane</keyword>
<gene>
    <name evidence="2" type="ORF">SDC9_175046</name>
</gene>
<accession>A0A645GNY2</accession>
<dbReference type="AlphaFoldDB" id="A0A645GNY2"/>
<proteinExistence type="predicted"/>
<feature type="transmembrane region" description="Helical" evidence="1">
    <location>
        <begin position="28"/>
        <end position="47"/>
    </location>
</feature>
<sequence length="58" mass="6777">MFGGFGIIVVLFLPYIFLSDKINVNLYLLLQMDVIIIVDYLLYYYLVHGGVRKFESLN</sequence>